<dbReference type="Proteomes" id="UP000248961">
    <property type="component" value="Unassembled WGS sequence"/>
</dbReference>
<feature type="region of interest" description="Disordered" evidence="5">
    <location>
        <begin position="1"/>
        <end position="39"/>
    </location>
</feature>
<feature type="transmembrane region" description="Helical" evidence="6">
    <location>
        <begin position="114"/>
        <end position="132"/>
    </location>
</feature>
<evidence type="ECO:0000256" key="4">
    <source>
        <dbReference type="ARBA" id="ARBA00023136"/>
    </source>
</evidence>
<feature type="transmembrane region" description="Helical" evidence="6">
    <location>
        <begin position="49"/>
        <end position="73"/>
    </location>
</feature>
<reference evidence="8 9" key="1">
    <citation type="submission" date="2018-02" db="EMBL/GenBank/DDBJ databases">
        <title>The genomes of Aspergillus section Nigri reveals drivers in fungal speciation.</title>
        <authorList>
            <consortium name="DOE Joint Genome Institute"/>
            <person name="Vesth T.C."/>
            <person name="Nybo J."/>
            <person name="Theobald S."/>
            <person name="Brandl J."/>
            <person name="Frisvad J.C."/>
            <person name="Nielsen K.F."/>
            <person name="Lyhne E.K."/>
            <person name="Kogle M.E."/>
            <person name="Kuo A."/>
            <person name="Riley R."/>
            <person name="Clum A."/>
            <person name="Nolan M."/>
            <person name="Lipzen A."/>
            <person name="Salamov A."/>
            <person name="Henrissat B."/>
            <person name="Wiebenga A."/>
            <person name="De vries R.P."/>
            <person name="Grigoriev I.V."/>
            <person name="Mortensen U.H."/>
            <person name="Andersen M.R."/>
            <person name="Baker S.E."/>
        </authorList>
    </citation>
    <scope>NUCLEOTIDE SEQUENCE [LARGE SCALE GENOMIC DNA]</scope>
    <source>
        <strain evidence="8 9">CBS 101889</strain>
    </source>
</reference>
<feature type="compositionally biased region" description="Polar residues" evidence="5">
    <location>
        <begin position="15"/>
        <end position="37"/>
    </location>
</feature>
<evidence type="ECO:0000256" key="1">
    <source>
        <dbReference type="ARBA" id="ARBA00004141"/>
    </source>
</evidence>
<feature type="transmembrane region" description="Helical" evidence="6">
    <location>
        <begin position="85"/>
        <end position="102"/>
    </location>
</feature>
<accession>A0A395HP28</accession>
<feature type="transmembrane region" description="Helical" evidence="6">
    <location>
        <begin position="400"/>
        <end position="425"/>
    </location>
</feature>
<keyword evidence="9" id="KW-1185">Reference proteome</keyword>
<dbReference type="Gene3D" id="1.20.1250.20">
    <property type="entry name" value="MFS general substrate transporter like domains"/>
    <property type="match status" value="1"/>
</dbReference>
<evidence type="ECO:0000256" key="6">
    <source>
        <dbReference type="SAM" id="Phobius"/>
    </source>
</evidence>
<sequence>MATSSNDKDTKLEPSETSPSVQAVSVLDQEQSPNNNENVHKRPRFRLTFAALSMMAMLVSFEGAAMSVALPTIADSLNGTAIESFWFGTAYLLCATTFQPIFASLSDAFGRRKLVLTGILFFLVGTIVGSVSTSASTMLVGRSLQGIGAGGMFTLVGVVITDVVPLRERGLYFGIVAALVGFGAVAGPLAGGGFAESVTWRWIFYINFPFIALSALSFLLFMADQRPAGVREKAQSEQIDLCGILLLIGSITSFLLGLTWGGVNYPWKSYQTILPLVLGALGLTVFGAYEHYWAKSPIVPPQLFRNRTTVICYICVAIKGLVLFAVLYCLPIYFQAVKGYSPVHAGLALLPLLFSTGPAAVVTGLLINKVGHYRWAIWTGFPLLTTGIGLFCLLHRDTAVAAWVVILIVLGLGIGILFCSLLFGVQASVNPAHITMAVGMTSCMRCFGQALGVALGGVIIQNHMRHVLFADPALAARADDYSRDTVGLVQSIPSIPDVRLRHEVQDAYTESLRIFWEVCCALGGVGLLLSLLIRSYRLTSYGQEA</sequence>
<dbReference type="EMBL" id="KZ824320">
    <property type="protein sequence ID" value="RAL08024.1"/>
    <property type="molecule type" value="Genomic_DNA"/>
</dbReference>
<dbReference type="PROSITE" id="PS50850">
    <property type="entry name" value="MFS"/>
    <property type="match status" value="1"/>
</dbReference>
<comment type="subcellular location">
    <subcellularLocation>
        <location evidence="1">Membrane</location>
        <topology evidence="1">Multi-pass membrane protein</topology>
    </subcellularLocation>
</comment>
<evidence type="ECO:0000313" key="9">
    <source>
        <dbReference type="Proteomes" id="UP000248961"/>
    </source>
</evidence>
<dbReference type="InterPro" id="IPR020846">
    <property type="entry name" value="MFS_dom"/>
</dbReference>
<evidence type="ECO:0000256" key="3">
    <source>
        <dbReference type="ARBA" id="ARBA00022989"/>
    </source>
</evidence>
<dbReference type="InterPro" id="IPR036259">
    <property type="entry name" value="MFS_trans_sf"/>
</dbReference>
<dbReference type="OrthoDB" id="10021397at2759"/>
<dbReference type="Pfam" id="PF07690">
    <property type="entry name" value="MFS_1"/>
    <property type="match status" value="1"/>
</dbReference>
<organism evidence="8 9">
    <name type="scientific">Aspergillus homomorphus (strain CBS 101889)</name>
    <dbReference type="NCBI Taxonomy" id="1450537"/>
    <lineage>
        <taxon>Eukaryota</taxon>
        <taxon>Fungi</taxon>
        <taxon>Dikarya</taxon>
        <taxon>Ascomycota</taxon>
        <taxon>Pezizomycotina</taxon>
        <taxon>Eurotiomycetes</taxon>
        <taxon>Eurotiomycetidae</taxon>
        <taxon>Eurotiales</taxon>
        <taxon>Aspergillaceae</taxon>
        <taxon>Aspergillus</taxon>
        <taxon>Aspergillus subgen. Circumdati</taxon>
    </lineage>
</organism>
<dbReference type="PANTHER" id="PTHR23501:SF59">
    <property type="entry name" value="MAJOR FACILITATOR SUPERFAMILY (MFS) PROFILE DOMAIN-CONTAINING PROTEIN-RELATED"/>
    <property type="match status" value="1"/>
</dbReference>
<feature type="transmembrane region" description="Helical" evidence="6">
    <location>
        <begin position="375"/>
        <end position="394"/>
    </location>
</feature>
<keyword evidence="4 6" id="KW-0472">Membrane</keyword>
<feature type="transmembrane region" description="Helical" evidence="6">
    <location>
        <begin position="202"/>
        <end position="223"/>
    </location>
</feature>
<evidence type="ECO:0000256" key="2">
    <source>
        <dbReference type="ARBA" id="ARBA00022692"/>
    </source>
</evidence>
<feature type="domain" description="Major facilitator superfamily (MFS) profile" evidence="7">
    <location>
        <begin position="48"/>
        <end position="538"/>
    </location>
</feature>
<dbReference type="GO" id="GO:0022857">
    <property type="term" value="F:transmembrane transporter activity"/>
    <property type="evidence" value="ECO:0007669"/>
    <property type="project" value="InterPro"/>
</dbReference>
<dbReference type="Gene3D" id="1.20.1720.10">
    <property type="entry name" value="Multidrug resistance protein D"/>
    <property type="match status" value="1"/>
</dbReference>
<dbReference type="GO" id="GO:0005886">
    <property type="term" value="C:plasma membrane"/>
    <property type="evidence" value="ECO:0007669"/>
    <property type="project" value="TreeGrafter"/>
</dbReference>
<gene>
    <name evidence="8" type="ORF">BO97DRAFT_228069</name>
</gene>
<feature type="transmembrane region" description="Helical" evidence="6">
    <location>
        <begin position="437"/>
        <end position="460"/>
    </location>
</feature>
<dbReference type="PANTHER" id="PTHR23501">
    <property type="entry name" value="MAJOR FACILITATOR SUPERFAMILY"/>
    <property type="match status" value="1"/>
</dbReference>
<keyword evidence="3 6" id="KW-1133">Transmembrane helix</keyword>
<feature type="transmembrane region" description="Helical" evidence="6">
    <location>
        <begin position="346"/>
        <end position="368"/>
    </location>
</feature>
<feature type="transmembrane region" description="Helical" evidence="6">
    <location>
        <begin position="144"/>
        <end position="164"/>
    </location>
</feature>
<dbReference type="VEuPathDB" id="FungiDB:BO97DRAFT_228069"/>
<proteinExistence type="predicted"/>
<evidence type="ECO:0000313" key="8">
    <source>
        <dbReference type="EMBL" id="RAL08024.1"/>
    </source>
</evidence>
<dbReference type="AlphaFoldDB" id="A0A395HP28"/>
<name>A0A395HP28_ASPHC</name>
<dbReference type="GeneID" id="37194989"/>
<dbReference type="InterPro" id="IPR011701">
    <property type="entry name" value="MFS"/>
</dbReference>
<keyword evidence="2 6" id="KW-0812">Transmembrane</keyword>
<feature type="transmembrane region" description="Helical" evidence="6">
    <location>
        <begin position="310"/>
        <end position="334"/>
    </location>
</feature>
<dbReference type="PRINTS" id="PR01036">
    <property type="entry name" value="TCRTETB"/>
</dbReference>
<protein>
    <submittedName>
        <fullName evidence="8">Putative transporter</fullName>
    </submittedName>
</protein>
<feature type="compositionally biased region" description="Basic and acidic residues" evidence="5">
    <location>
        <begin position="1"/>
        <end position="14"/>
    </location>
</feature>
<evidence type="ECO:0000256" key="5">
    <source>
        <dbReference type="SAM" id="MobiDB-lite"/>
    </source>
</evidence>
<dbReference type="RefSeq" id="XP_025547178.1">
    <property type="nucleotide sequence ID" value="XM_025690700.1"/>
</dbReference>
<feature type="transmembrane region" description="Helical" evidence="6">
    <location>
        <begin position="269"/>
        <end position="289"/>
    </location>
</feature>
<feature type="transmembrane region" description="Helical" evidence="6">
    <location>
        <begin position="514"/>
        <end position="533"/>
    </location>
</feature>
<dbReference type="SUPFAM" id="SSF103473">
    <property type="entry name" value="MFS general substrate transporter"/>
    <property type="match status" value="1"/>
</dbReference>
<feature type="transmembrane region" description="Helical" evidence="6">
    <location>
        <begin position="171"/>
        <end position="190"/>
    </location>
</feature>
<feature type="transmembrane region" description="Helical" evidence="6">
    <location>
        <begin position="244"/>
        <end position="263"/>
    </location>
</feature>
<evidence type="ECO:0000259" key="7">
    <source>
        <dbReference type="PROSITE" id="PS50850"/>
    </source>
</evidence>